<accession>A0ACC3TJ67</accession>
<comment type="caution">
    <text evidence="1">The sequence shown here is derived from an EMBL/GenBank/DDBJ whole genome shotgun (WGS) entry which is preliminary data.</text>
</comment>
<dbReference type="EMBL" id="MU970116">
    <property type="protein sequence ID" value="KAK9320796.1"/>
    <property type="molecule type" value="Genomic_DNA"/>
</dbReference>
<evidence type="ECO:0000313" key="1">
    <source>
        <dbReference type="EMBL" id="KAK9320796.1"/>
    </source>
</evidence>
<organism evidence="1 2">
    <name type="scientific">Lipomyces orientalis</name>
    <dbReference type="NCBI Taxonomy" id="1233043"/>
    <lineage>
        <taxon>Eukaryota</taxon>
        <taxon>Fungi</taxon>
        <taxon>Dikarya</taxon>
        <taxon>Ascomycota</taxon>
        <taxon>Saccharomycotina</taxon>
        <taxon>Lipomycetes</taxon>
        <taxon>Lipomycetales</taxon>
        <taxon>Lipomycetaceae</taxon>
        <taxon>Lipomyces</taxon>
    </lineage>
</organism>
<gene>
    <name evidence="1" type="ORF">V1517DRAFT_328333</name>
</gene>
<reference evidence="2" key="1">
    <citation type="journal article" date="2024" name="Front. Bioeng. Biotechnol.">
        <title>Genome-scale model development and genomic sequencing of the oleaginous clade Lipomyces.</title>
        <authorList>
            <person name="Czajka J.J."/>
            <person name="Han Y."/>
            <person name="Kim J."/>
            <person name="Mondo S.J."/>
            <person name="Hofstad B.A."/>
            <person name="Robles A."/>
            <person name="Haridas S."/>
            <person name="Riley R."/>
            <person name="LaButti K."/>
            <person name="Pangilinan J."/>
            <person name="Andreopoulos W."/>
            <person name="Lipzen A."/>
            <person name="Yan J."/>
            <person name="Wang M."/>
            <person name="Ng V."/>
            <person name="Grigoriev I.V."/>
            <person name="Spatafora J.W."/>
            <person name="Magnuson J.K."/>
            <person name="Baker S.E."/>
            <person name="Pomraning K.R."/>
        </authorList>
    </citation>
    <scope>NUCLEOTIDE SEQUENCE [LARGE SCALE GENOMIC DNA]</scope>
    <source>
        <strain evidence="2">CBS 10300</strain>
    </source>
</reference>
<sequence>MSSPPITPRPRGRPRGRPPGSKSKIPRAPPSARGRPRRTRHGDDEEDVIKAEDVALEDDELADDRRLKRRRRTTTGGDETGDEDQEEEGEVREDPRVAAARKARAARMRNMAARNAGGGHTVAPLDLDGNPQEIADDEVVVPKDPVGETKVDENGILAGGREYRCRTFTVLGKGDRLYMLSTEPARCIGFRDSYLFFQRHRQLLKVIVDDRQKFDLIEREIIPHSYKGRAIGVVTARSVFREFGARIVVGGRRIVDDYSEEKARAEGAVDGQLADPDDKLPPPGVEYNRNQYVAWHGASAVYHTQQATLQPEIGGVGPFRDQKKKSVVITDENWMLEHARAASSFNSLLAQQRRKLWADKGVYEPHTGIVMVPAASQPTKVTFEYVA</sequence>
<protein>
    <submittedName>
        <fullName evidence="1">Chromatin remodelling complex Rsc7/Swp82 subunit-domain-containing protein</fullName>
    </submittedName>
</protein>
<evidence type="ECO:0000313" key="2">
    <source>
        <dbReference type="Proteomes" id="UP001489719"/>
    </source>
</evidence>
<name>A0ACC3TJ67_9ASCO</name>
<dbReference type="Proteomes" id="UP001489719">
    <property type="component" value="Unassembled WGS sequence"/>
</dbReference>
<keyword evidence="2" id="KW-1185">Reference proteome</keyword>
<proteinExistence type="predicted"/>